<dbReference type="Pfam" id="PF00735">
    <property type="entry name" value="Septin"/>
    <property type="match status" value="1"/>
</dbReference>
<feature type="compositionally biased region" description="Polar residues" evidence="2">
    <location>
        <begin position="87"/>
        <end position="103"/>
    </location>
</feature>
<feature type="compositionally biased region" description="Basic residues" evidence="2">
    <location>
        <begin position="111"/>
        <end position="120"/>
    </location>
</feature>
<evidence type="ECO:0000256" key="1">
    <source>
        <dbReference type="RuleBase" id="RU004560"/>
    </source>
</evidence>
<reference evidence="4 5" key="1">
    <citation type="submission" date="2015-07" db="EMBL/GenBank/DDBJ databases">
        <title>Comparative genomics of the Sigatoka disease complex on banana suggests a link between parallel evolutionary changes in Pseudocercospora fijiensis and Pseudocercospora eumusae and increased virulence on the banana host.</title>
        <authorList>
            <person name="Chang T.-C."/>
            <person name="Salvucci A."/>
            <person name="Crous P.W."/>
            <person name="Stergiopoulos I."/>
        </authorList>
    </citation>
    <scope>NUCLEOTIDE SEQUENCE [LARGE SCALE GENOMIC DNA]</scope>
    <source>
        <strain evidence="4 5">CBS 114824</strain>
    </source>
</reference>
<keyword evidence="1" id="KW-0547">Nucleotide-binding</keyword>
<dbReference type="Proteomes" id="UP000070133">
    <property type="component" value="Unassembled WGS sequence"/>
</dbReference>
<dbReference type="AlphaFoldDB" id="A0A139HXW3"/>
<dbReference type="EMBL" id="LFZN01000002">
    <property type="protein sequence ID" value="KXT07321.1"/>
    <property type="molecule type" value="Genomic_DNA"/>
</dbReference>
<organism evidence="4 5">
    <name type="scientific">Pseudocercospora eumusae</name>
    <dbReference type="NCBI Taxonomy" id="321146"/>
    <lineage>
        <taxon>Eukaryota</taxon>
        <taxon>Fungi</taxon>
        <taxon>Dikarya</taxon>
        <taxon>Ascomycota</taxon>
        <taxon>Pezizomycotina</taxon>
        <taxon>Dothideomycetes</taxon>
        <taxon>Dothideomycetidae</taxon>
        <taxon>Mycosphaerellales</taxon>
        <taxon>Mycosphaerellaceae</taxon>
        <taxon>Pseudocercospora</taxon>
    </lineage>
</organism>
<evidence type="ECO:0000259" key="3">
    <source>
        <dbReference type="PROSITE" id="PS51719"/>
    </source>
</evidence>
<evidence type="ECO:0000256" key="2">
    <source>
        <dbReference type="SAM" id="MobiDB-lite"/>
    </source>
</evidence>
<name>A0A139HXW3_9PEZI</name>
<feature type="region of interest" description="Disordered" evidence="2">
    <location>
        <begin position="1"/>
        <end position="72"/>
    </location>
</feature>
<sequence>MSSSTTPEPSAPLKGKKAVNLPPARPVQSVPTTFFLRTEREMEQKSQRGRRTSRSSGEQAFNTSTMEEDSRFGVESLEETIASTFTSDATLSRTSSNGSSHAVDTQLDAGKKRKYGRRVHPSIIATGQRIISSDRGSSLASPLQAGSPPRDQFARRASGTSLANMSQPLTPLRLSPRPESTIPSETCSGSPKSLRLSDEESSIADEGHSQAVFSSSGDDEEHNLHAQNMPQLVMPSLAMPIRRPFTDRGRRMGRARILVVGAKQVGKSLLIQNLFRTCEHIVHIDQVSPSIPSQSSFVTESSHYVPTTAFTEIQASTRPYPTWWTDFESRRMLLRRASVGDGVLDRNLTFIDTPGIEDDSQVQSIRDQVTASLGRTLRMECMTDAELVNLLSGDGGVQIDAAIYVFAPDLAQESSSSPSGLTAAHQELLQFLSKTTNLIPIIGRADAVSPDVLHARKTQLRNELETLNIEAYPLNDPDGNNIVGPLTISSASEDDADEVDASVLMSSQYMKPLIPSDFAQLADALLFPDNIDRMRHVSATKFLLWRQRNLGQHIALENQAVLQSPCFGHHSRAASTGSLLEGTSKVLVPHSTSSYYRSASPALSEMSAISDHVHNASSLALARYNEQAKTTVPFRQIRLAKWAQDLQRSLDNERRKYHDFYSSQQADWACGDQEKNQQALVAVKSPEQGCLGGDLGVIDPRDPLGVLAFGQACSRQGFVVLQVAASCGLLGAMFYWAAKNWHDIQQFLGMSAPSQTVISAAAIPPPTSMVPRPILTGWFDDSKVRGFFGWSN</sequence>
<accession>A0A139HXW3</accession>
<feature type="compositionally biased region" description="Polar residues" evidence="2">
    <location>
        <begin position="129"/>
        <end position="141"/>
    </location>
</feature>
<feature type="compositionally biased region" description="Polar residues" evidence="2">
    <location>
        <begin position="158"/>
        <end position="169"/>
    </location>
</feature>
<dbReference type="InterPro" id="IPR030379">
    <property type="entry name" value="G_SEPTIN_dom"/>
</dbReference>
<gene>
    <name evidence="4" type="ORF">AC578_502</name>
</gene>
<keyword evidence="5" id="KW-1185">Reference proteome</keyword>
<feature type="compositionally biased region" description="Basic and acidic residues" evidence="2">
    <location>
        <begin position="37"/>
        <end position="46"/>
    </location>
</feature>
<feature type="region of interest" description="Disordered" evidence="2">
    <location>
        <begin position="87"/>
        <end position="206"/>
    </location>
</feature>
<dbReference type="OrthoDB" id="4150765at2759"/>
<keyword evidence="1" id="KW-0342">GTP-binding</keyword>
<dbReference type="PROSITE" id="PS51719">
    <property type="entry name" value="G_SEPTIN"/>
    <property type="match status" value="1"/>
</dbReference>
<proteinExistence type="inferred from homology"/>
<protein>
    <recommendedName>
        <fullName evidence="3">Septin-type G domain-containing protein</fullName>
    </recommendedName>
</protein>
<feature type="compositionally biased region" description="Polar residues" evidence="2">
    <location>
        <begin position="181"/>
        <end position="191"/>
    </location>
</feature>
<dbReference type="Gene3D" id="3.40.50.300">
    <property type="entry name" value="P-loop containing nucleotide triphosphate hydrolases"/>
    <property type="match status" value="1"/>
</dbReference>
<comment type="caution">
    <text evidence="4">The sequence shown here is derived from an EMBL/GenBank/DDBJ whole genome shotgun (WGS) entry which is preliminary data.</text>
</comment>
<dbReference type="InterPro" id="IPR027417">
    <property type="entry name" value="P-loop_NTPase"/>
</dbReference>
<dbReference type="SUPFAM" id="SSF52540">
    <property type="entry name" value="P-loop containing nucleoside triphosphate hydrolases"/>
    <property type="match status" value="1"/>
</dbReference>
<comment type="similarity">
    <text evidence="1">Belongs to the TRAFAC class TrmE-Era-EngA-EngB-Septin-like GTPase superfamily. Septin GTPase family.</text>
</comment>
<dbReference type="PANTHER" id="PTHR18884">
    <property type="entry name" value="SEPTIN"/>
    <property type="match status" value="1"/>
</dbReference>
<evidence type="ECO:0000313" key="4">
    <source>
        <dbReference type="EMBL" id="KXT07321.1"/>
    </source>
</evidence>
<feature type="domain" description="Septin-type G" evidence="3">
    <location>
        <begin position="251"/>
        <end position="552"/>
    </location>
</feature>
<dbReference type="GO" id="GO:0005525">
    <property type="term" value="F:GTP binding"/>
    <property type="evidence" value="ECO:0007669"/>
    <property type="project" value="UniProtKB-KW"/>
</dbReference>
<evidence type="ECO:0000313" key="5">
    <source>
        <dbReference type="Proteomes" id="UP000070133"/>
    </source>
</evidence>
<dbReference type="STRING" id="321146.A0A139HXW3"/>